<evidence type="ECO:0000313" key="6">
    <source>
        <dbReference type="EMBL" id="KAH0631931.1"/>
    </source>
</evidence>
<keyword evidence="7" id="KW-1185">Reference proteome</keyword>
<proteinExistence type="inferred from homology"/>
<dbReference type="InterPro" id="IPR001509">
    <property type="entry name" value="Epimerase_deHydtase"/>
</dbReference>
<accession>A0ABQ7TR93</accession>
<evidence type="ECO:0008006" key="8">
    <source>
        <dbReference type="Google" id="ProtNLM"/>
    </source>
</evidence>
<feature type="region of interest" description="Disordered" evidence="3">
    <location>
        <begin position="1"/>
        <end position="27"/>
    </location>
</feature>
<dbReference type="EMBL" id="JAIPUX010000026">
    <property type="protein sequence ID" value="KAH0631931.1"/>
    <property type="molecule type" value="Genomic_DNA"/>
</dbReference>
<dbReference type="Pfam" id="PF01073">
    <property type="entry name" value="3Beta_HSD"/>
    <property type="match status" value="1"/>
</dbReference>
<evidence type="ECO:0000259" key="4">
    <source>
        <dbReference type="Pfam" id="PF01073"/>
    </source>
</evidence>
<dbReference type="InterPro" id="IPR002225">
    <property type="entry name" value="3Beta_OHSteriod_DH/Estase"/>
</dbReference>
<evidence type="ECO:0000256" key="1">
    <source>
        <dbReference type="ARBA" id="ARBA00009219"/>
    </source>
</evidence>
<protein>
    <recommendedName>
        <fullName evidence="8">3-beta hydroxysteroid dehydrogenase/isomerase domain-containing protein</fullName>
    </recommendedName>
</protein>
<feature type="domain" description="3-beta hydroxysteroid dehydrogenase/isomerase" evidence="4">
    <location>
        <begin position="138"/>
        <end position="237"/>
    </location>
</feature>
<evidence type="ECO:0000256" key="2">
    <source>
        <dbReference type="ARBA" id="ARBA00023002"/>
    </source>
</evidence>
<evidence type="ECO:0000259" key="5">
    <source>
        <dbReference type="Pfam" id="PF01370"/>
    </source>
</evidence>
<dbReference type="Gene3D" id="3.40.50.720">
    <property type="entry name" value="NAD(P)-binding Rossmann-like Domain"/>
    <property type="match status" value="2"/>
</dbReference>
<feature type="compositionally biased region" description="Basic residues" evidence="3">
    <location>
        <begin position="9"/>
        <end position="19"/>
    </location>
</feature>
<keyword evidence="2" id="KW-0560">Oxidoreductase</keyword>
<name>A0ABQ7TR93_PHRPL</name>
<dbReference type="Pfam" id="PF01370">
    <property type="entry name" value="Epimerase"/>
    <property type="match status" value="1"/>
</dbReference>
<dbReference type="PANTHER" id="PTHR43245:SF51">
    <property type="entry name" value="SHORT CHAIN DEHYDROGENASE_REDUCTASE FAMILY 42E, MEMBER 2"/>
    <property type="match status" value="1"/>
</dbReference>
<evidence type="ECO:0000256" key="3">
    <source>
        <dbReference type="SAM" id="MobiDB-lite"/>
    </source>
</evidence>
<comment type="similarity">
    <text evidence="1">Belongs to the 3-beta-HSD family.</text>
</comment>
<sequence length="282" mass="31467">MEKSPQKDKKCHSLFKHSSKPVEQKPDCSKQALKRVSDKTVITGGAGYFGFTLGSALAELGTEIILYDRKTPLWEIPKGVELVQADVRNFSDFYNACEGVDCVIHAAAYGMSGSEQVTQLCDEEIKPFAESIFIVSYFTGGGKLYTCALRPPGIYGPEEQRHLPRLALNIERGLFAVRFGDPGALMNWVHVNNLVHAHILAAEALTLEKNYIAGGQAYFINDNEKVNLFEWLSPLVSQRALNYSLKRAILCSLGSFWRNFEGLGVRKPRIRIPVFLVHISVM</sequence>
<reference evidence="6 7" key="1">
    <citation type="journal article" date="2022" name="Gigascience">
        <title>A chromosome-level genome assembly and annotation of the desert horned lizard, Phrynosoma platyrhinos, provides insight into chromosomal rearrangements among reptiles.</title>
        <authorList>
            <person name="Koochekian N."/>
            <person name="Ascanio A."/>
            <person name="Farleigh K."/>
            <person name="Card D.C."/>
            <person name="Schield D.R."/>
            <person name="Castoe T.A."/>
            <person name="Jezkova T."/>
        </authorList>
    </citation>
    <scope>NUCLEOTIDE SEQUENCE [LARGE SCALE GENOMIC DNA]</scope>
    <source>
        <strain evidence="6">NK-2021</strain>
    </source>
</reference>
<comment type="caution">
    <text evidence="6">The sequence shown here is derived from an EMBL/GenBank/DDBJ whole genome shotgun (WGS) entry which is preliminary data.</text>
</comment>
<dbReference type="InterPro" id="IPR050177">
    <property type="entry name" value="Lipid_A_modif_metabolic_enz"/>
</dbReference>
<evidence type="ECO:0000313" key="7">
    <source>
        <dbReference type="Proteomes" id="UP000826234"/>
    </source>
</evidence>
<organism evidence="6 7">
    <name type="scientific">Phrynosoma platyrhinos</name>
    <name type="common">Desert horned lizard</name>
    <dbReference type="NCBI Taxonomy" id="52577"/>
    <lineage>
        <taxon>Eukaryota</taxon>
        <taxon>Metazoa</taxon>
        <taxon>Chordata</taxon>
        <taxon>Craniata</taxon>
        <taxon>Vertebrata</taxon>
        <taxon>Euteleostomi</taxon>
        <taxon>Lepidosauria</taxon>
        <taxon>Squamata</taxon>
        <taxon>Bifurcata</taxon>
        <taxon>Unidentata</taxon>
        <taxon>Episquamata</taxon>
        <taxon>Toxicofera</taxon>
        <taxon>Iguania</taxon>
        <taxon>Phrynosomatidae</taxon>
        <taxon>Phrynosomatinae</taxon>
        <taxon>Phrynosoma</taxon>
    </lineage>
</organism>
<dbReference type="InterPro" id="IPR036291">
    <property type="entry name" value="NAD(P)-bd_dom_sf"/>
</dbReference>
<dbReference type="SUPFAM" id="SSF51735">
    <property type="entry name" value="NAD(P)-binding Rossmann-fold domains"/>
    <property type="match status" value="1"/>
</dbReference>
<feature type="domain" description="NAD-dependent epimerase/dehydratase" evidence="5">
    <location>
        <begin position="41"/>
        <end position="112"/>
    </location>
</feature>
<dbReference type="Proteomes" id="UP000826234">
    <property type="component" value="Unassembled WGS sequence"/>
</dbReference>
<gene>
    <name evidence="6" type="ORF">JD844_019835</name>
</gene>
<dbReference type="PANTHER" id="PTHR43245">
    <property type="entry name" value="BIFUNCTIONAL POLYMYXIN RESISTANCE PROTEIN ARNA"/>
    <property type="match status" value="1"/>
</dbReference>